<dbReference type="STRING" id="1796497.GCE9029_02600"/>
<gene>
    <name evidence="1" type="ORF">GCE9029_02600</name>
</gene>
<evidence type="ECO:0000313" key="1">
    <source>
        <dbReference type="EMBL" id="CZF81422.1"/>
    </source>
</evidence>
<reference evidence="2" key="1">
    <citation type="submission" date="2016-02" db="EMBL/GenBank/DDBJ databases">
        <authorList>
            <person name="Rodrigo-Torres Lidia"/>
            <person name="Arahal R.David."/>
        </authorList>
    </citation>
    <scope>NUCLEOTIDE SEQUENCE [LARGE SCALE GENOMIC DNA]</scope>
    <source>
        <strain evidence="2">CECT 9029</strain>
    </source>
</reference>
<name>A0A128F3P5_9GAMM</name>
<protein>
    <submittedName>
        <fullName evidence="1">Uncharacterized protein</fullName>
    </submittedName>
</protein>
<proteinExistence type="predicted"/>
<dbReference type="EMBL" id="FIZX01000002">
    <property type="protein sequence ID" value="CZF81422.1"/>
    <property type="molecule type" value="Genomic_DNA"/>
</dbReference>
<organism evidence="1 2">
    <name type="scientific">Grimontia celer</name>
    <dbReference type="NCBI Taxonomy" id="1796497"/>
    <lineage>
        <taxon>Bacteria</taxon>
        <taxon>Pseudomonadati</taxon>
        <taxon>Pseudomonadota</taxon>
        <taxon>Gammaproteobacteria</taxon>
        <taxon>Vibrionales</taxon>
        <taxon>Vibrionaceae</taxon>
        <taxon>Grimontia</taxon>
    </lineage>
</organism>
<accession>A0A128F3P5</accession>
<keyword evidence="2" id="KW-1185">Reference proteome</keyword>
<dbReference type="Proteomes" id="UP000071641">
    <property type="component" value="Unassembled WGS sequence"/>
</dbReference>
<sequence length="230" mass="26473">MNNVLTCILLSTLLLGCSSQPIDDLSISSLNVLYVSENNELYLSQDVRFSIEYREAKMKKLLGKEMLLVTLSSSQNLWDSSIEYQAPFSPRVYFCDKKHELTRLRASGVYMHGKEIKNQFYNRDVIQDALANNPIKELYTYNIYLNTRDIHNVAPIDFSDLSPHMKSDGSFNKHLFRNFDLRNNNQNVCIHLESMRPSKLIPARVYTSNTVTITAEDIHNVLSNRISTGR</sequence>
<dbReference type="AlphaFoldDB" id="A0A128F3P5"/>
<evidence type="ECO:0000313" key="2">
    <source>
        <dbReference type="Proteomes" id="UP000071641"/>
    </source>
</evidence>